<keyword evidence="3" id="KW-1185">Reference proteome</keyword>
<dbReference type="PANTHER" id="PTHR34222:SF99">
    <property type="entry name" value="PROTEIN, PUTATIVE-RELATED"/>
    <property type="match status" value="1"/>
</dbReference>
<dbReference type="PANTHER" id="PTHR34222">
    <property type="entry name" value="GAG_PRE-INTEGRS DOMAIN-CONTAINING PROTEIN"/>
    <property type="match status" value="1"/>
</dbReference>
<feature type="non-terminal residue" evidence="2">
    <location>
        <position position="1"/>
    </location>
</feature>
<reference evidence="2 3" key="1">
    <citation type="journal article" date="2018" name="Front. Plant Sci.">
        <title>Red Clover (Trifolium pratense) and Zigzag Clover (T. medium) - A Picture of Genomic Similarities and Differences.</title>
        <authorList>
            <person name="Dluhosova J."/>
            <person name="Istvanek J."/>
            <person name="Nedelnik J."/>
            <person name="Repkova J."/>
        </authorList>
    </citation>
    <scope>NUCLEOTIDE SEQUENCE [LARGE SCALE GENOMIC DNA]</scope>
    <source>
        <strain evidence="3">cv. 10/8</strain>
        <tissue evidence="2">Leaf</tissue>
    </source>
</reference>
<organism evidence="2 3">
    <name type="scientific">Trifolium medium</name>
    <dbReference type="NCBI Taxonomy" id="97028"/>
    <lineage>
        <taxon>Eukaryota</taxon>
        <taxon>Viridiplantae</taxon>
        <taxon>Streptophyta</taxon>
        <taxon>Embryophyta</taxon>
        <taxon>Tracheophyta</taxon>
        <taxon>Spermatophyta</taxon>
        <taxon>Magnoliopsida</taxon>
        <taxon>eudicotyledons</taxon>
        <taxon>Gunneridae</taxon>
        <taxon>Pentapetalae</taxon>
        <taxon>rosids</taxon>
        <taxon>fabids</taxon>
        <taxon>Fabales</taxon>
        <taxon>Fabaceae</taxon>
        <taxon>Papilionoideae</taxon>
        <taxon>50 kb inversion clade</taxon>
        <taxon>NPAAA clade</taxon>
        <taxon>Hologalegina</taxon>
        <taxon>IRL clade</taxon>
        <taxon>Trifolieae</taxon>
        <taxon>Trifolium</taxon>
    </lineage>
</organism>
<dbReference type="EMBL" id="LXQA010314013">
    <property type="protein sequence ID" value="MCI43186.1"/>
    <property type="molecule type" value="Genomic_DNA"/>
</dbReference>
<feature type="non-terminal residue" evidence="2">
    <location>
        <position position="113"/>
    </location>
</feature>
<comment type="caution">
    <text evidence="2">The sequence shown here is derived from an EMBL/GenBank/DDBJ whole genome shotgun (WGS) entry which is preliminary data.</text>
</comment>
<dbReference type="AlphaFoldDB" id="A0A392S5M8"/>
<name>A0A392S5M8_9FABA</name>
<proteinExistence type="predicted"/>
<evidence type="ECO:0000256" key="1">
    <source>
        <dbReference type="SAM" id="MobiDB-lite"/>
    </source>
</evidence>
<evidence type="ECO:0000313" key="2">
    <source>
        <dbReference type="EMBL" id="MCI43186.1"/>
    </source>
</evidence>
<sequence>LPNIGRVYSLLVQQERQSVTPIDESKILATATNGNYGNSGYNHDNRGASNCGRGHRGGRSSNGGRGRGNKLCTHCGQTNHIVDNCWKKYGYPPHMQHLQHNGVANNYVNAGNN</sequence>
<protein>
    <recommendedName>
        <fullName evidence="4">Flavonol sulfotransferase-like protein</fullName>
    </recommendedName>
</protein>
<evidence type="ECO:0000313" key="3">
    <source>
        <dbReference type="Proteomes" id="UP000265520"/>
    </source>
</evidence>
<feature type="region of interest" description="Disordered" evidence="1">
    <location>
        <begin position="46"/>
        <end position="68"/>
    </location>
</feature>
<evidence type="ECO:0008006" key="4">
    <source>
        <dbReference type="Google" id="ProtNLM"/>
    </source>
</evidence>
<accession>A0A392S5M8</accession>
<dbReference type="Proteomes" id="UP000265520">
    <property type="component" value="Unassembled WGS sequence"/>
</dbReference>